<feature type="domain" description="NmrA-like" evidence="3">
    <location>
        <begin position="6"/>
        <end position="285"/>
    </location>
</feature>
<dbReference type="InterPro" id="IPR051609">
    <property type="entry name" value="NmrA/Isoflavone_reductase-like"/>
</dbReference>
<organism evidence="4 5">
    <name type="scientific">Marasmius tenuissimus</name>
    <dbReference type="NCBI Taxonomy" id="585030"/>
    <lineage>
        <taxon>Eukaryota</taxon>
        <taxon>Fungi</taxon>
        <taxon>Dikarya</taxon>
        <taxon>Basidiomycota</taxon>
        <taxon>Agaricomycotina</taxon>
        <taxon>Agaricomycetes</taxon>
        <taxon>Agaricomycetidae</taxon>
        <taxon>Agaricales</taxon>
        <taxon>Marasmiineae</taxon>
        <taxon>Marasmiaceae</taxon>
        <taxon>Marasmius</taxon>
    </lineage>
</organism>
<sequence>MSSRSRQTVFLVGATGKTGSSIARALVKQAEKFFVKALVRPTSLEKPIIQELKSAGAQIVLGDIADDTQDTLEGFLKDVDTVIITTIPFQPNQQDKIILAAKKANVKRVVPSDFGPSAPPGAMRYQDGKLATQEFIKQHDIPYTFIQVGTWAHMLFPAPHSAKNDAQNAFYGTGEVRTAYIGLERVGDFVARIISDERTLNKTVQVYDGEATLGEAWSFGSKVSGENFDDYKRFSAEEVKEKIGESPLNAVIYEYVQSLFFQGDNTVDKAVALGALDGRSLYPDYVPLPLEDCAKEFYSRYSEVKTY</sequence>
<evidence type="ECO:0000256" key="1">
    <source>
        <dbReference type="ARBA" id="ARBA00022857"/>
    </source>
</evidence>
<dbReference type="EMBL" id="JBBXMP010000239">
    <property type="protein sequence ID" value="KAL0059254.1"/>
    <property type="molecule type" value="Genomic_DNA"/>
</dbReference>
<dbReference type="InterPro" id="IPR036291">
    <property type="entry name" value="NAD(P)-bd_dom_sf"/>
</dbReference>
<reference evidence="4 5" key="1">
    <citation type="submission" date="2024-05" db="EMBL/GenBank/DDBJ databases">
        <title>A draft genome resource for the thread blight pathogen Marasmius tenuissimus strain MS-2.</title>
        <authorList>
            <person name="Yulfo-Soto G.E."/>
            <person name="Baruah I.K."/>
            <person name="Amoako-Attah I."/>
            <person name="Bukari Y."/>
            <person name="Meinhardt L.W."/>
            <person name="Bailey B.A."/>
            <person name="Cohen S.P."/>
        </authorList>
    </citation>
    <scope>NUCLEOTIDE SEQUENCE [LARGE SCALE GENOMIC DNA]</scope>
    <source>
        <strain evidence="4 5">MS-2</strain>
    </source>
</reference>
<keyword evidence="1" id="KW-0521">NADP</keyword>
<comment type="caution">
    <text evidence="4">The sequence shown here is derived from an EMBL/GenBank/DDBJ whole genome shotgun (WGS) entry which is preliminary data.</text>
</comment>
<evidence type="ECO:0000256" key="2">
    <source>
        <dbReference type="ARBA" id="ARBA00023002"/>
    </source>
</evidence>
<dbReference type="Pfam" id="PF05368">
    <property type="entry name" value="NmrA"/>
    <property type="match status" value="1"/>
</dbReference>
<accession>A0ABR2ZDG5</accession>
<keyword evidence="2" id="KW-0560">Oxidoreductase</keyword>
<proteinExistence type="predicted"/>
<evidence type="ECO:0000313" key="4">
    <source>
        <dbReference type="EMBL" id="KAL0059254.1"/>
    </source>
</evidence>
<dbReference type="Proteomes" id="UP001437256">
    <property type="component" value="Unassembled WGS sequence"/>
</dbReference>
<gene>
    <name evidence="4" type="ORF">AAF712_014004</name>
</gene>
<dbReference type="PANTHER" id="PTHR47706">
    <property type="entry name" value="NMRA-LIKE FAMILY PROTEIN"/>
    <property type="match status" value="1"/>
</dbReference>
<dbReference type="Gene3D" id="3.40.50.720">
    <property type="entry name" value="NAD(P)-binding Rossmann-like Domain"/>
    <property type="match status" value="1"/>
</dbReference>
<dbReference type="Gene3D" id="3.90.25.10">
    <property type="entry name" value="UDP-galactose 4-epimerase, domain 1"/>
    <property type="match status" value="1"/>
</dbReference>
<keyword evidence="5" id="KW-1185">Reference proteome</keyword>
<dbReference type="SUPFAM" id="SSF51735">
    <property type="entry name" value="NAD(P)-binding Rossmann-fold domains"/>
    <property type="match status" value="1"/>
</dbReference>
<name>A0ABR2ZDG5_9AGAR</name>
<evidence type="ECO:0000259" key="3">
    <source>
        <dbReference type="Pfam" id="PF05368"/>
    </source>
</evidence>
<dbReference type="InterPro" id="IPR008030">
    <property type="entry name" value="NmrA-like"/>
</dbReference>
<protein>
    <recommendedName>
        <fullName evidence="3">NmrA-like domain-containing protein</fullName>
    </recommendedName>
</protein>
<dbReference type="PANTHER" id="PTHR47706:SF9">
    <property type="entry name" value="NMRA-LIKE DOMAIN-CONTAINING PROTEIN-RELATED"/>
    <property type="match status" value="1"/>
</dbReference>
<evidence type="ECO:0000313" key="5">
    <source>
        <dbReference type="Proteomes" id="UP001437256"/>
    </source>
</evidence>